<dbReference type="Proteomes" id="UP000596083">
    <property type="component" value="Chromosome"/>
</dbReference>
<comment type="subcellular location">
    <subcellularLocation>
        <location evidence="1">Cell membrane</location>
        <topology evidence="1">Peripheral membrane protein</topology>
    </subcellularLocation>
</comment>
<dbReference type="EMBL" id="CP066786">
    <property type="protein sequence ID" value="QQM32150.1"/>
    <property type="molecule type" value="Genomic_DNA"/>
</dbReference>
<evidence type="ECO:0000313" key="13">
    <source>
        <dbReference type="Proteomes" id="UP000596083"/>
    </source>
</evidence>
<dbReference type="GO" id="GO:0016887">
    <property type="term" value="F:ATP hydrolysis activity"/>
    <property type="evidence" value="ECO:0007669"/>
    <property type="project" value="InterPro"/>
</dbReference>
<dbReference type="SMART" id="SM00382">
    <property type="entry name" value="AAA"/>
    <property type="match status" value="2"/>
</dbReference>
<evidence type="ECO:0000256" key="9">
    <source>
        <dbReference type="ARBA" id="ARBA00022967"/>
    </source>
</evidence>
<dbReference type="InterPro" id="IPR017871">
    <property type="entry name" value="ABC_transporter-like_CS"/>
</dbReference>
<keyword evidence="7" id="KW-0547">Nucleotide-binding</keyword>
<protein>
    <submittedName>
        <fullName evidence="12">Sugar ABC transporter ATP-binding protein</fullName>
    </submittedName>
</protein>
<gene>
    <name evidence="12" type="ORF">JET14_08405</name>
</gene>
<dbReference type="Pfam" id="PF00005">
    <property type="entry name" value="ABC_tran"/>
    <property type="match status" value="2"/>
</dbReference>
<dbReference type="GO" id="GO:0005886">
    <property type="term" value="C:plasma membrane"/>
    <property type="evidence" value="ECO:0007669"/>
    <property type="project" value="UniProtKB-SubCell"/>
</dbReference>
<keyword evidence="6" id="KW-0677">Repeat</keyword>
<dbReference type="FunFam" id="3.40.50.300:FF:000127">
    <property type="entry name" value="Ribose import ATP-binding protein RbsA"/>
    <property type="match status" value="1"/>
</dbReference>
<keyword evidence="5" id="KW-0762">Sugar transport</keyword>
<keyword evidence="4" id="KW-1003">Cell membrane</keyword>
<dbReference type="KEGG" id="mlut:JET14_08405"/>
<dbReference type="InterPro" id="IPR027417">
    <property type="entry name" value="P-loop_NTPase"/>
</dbReference>
<organism evidence="12 13">
    <name type="scientific">Martelella lutilitoris</name>
    <dbReference type="NCBI Taxonomy" id="2583532"/>
    <lineage>
        <taxon>Bacteria</taxon>
        <taxon>Pseudomonadati</taxon>
        <taxon>Pseudomonadota</taxon>
        <taxon>Alphaproteobacteria</taxon>
        <taxon>Hyphomicrobiales</taxon>
        <taxon>Aurantimonadaceae</taxon>
        <taxon>Martelella</taxon>
    </lineage>
</organism>
<dbReference type="AlphaFoldDB" id="A0A7T7KMU5"/>
<accession>A0A7T7KMU5</accession>
<dbReference type="RefSeq" id="WP_200337614.1">
    <property type="nucleotide sequence ID" value="NZ_CP066786.1"/>
</dbReference>
<keyword evidence="8 12" id="KW-0067">ATP-binding</keyword>
<dbReference type="CDD" id="cd03216">
    <property type="entry name" value="ABC_Carb_Monos_I"/>
    <property type="match status" value="1"/>
</dbReference>
<evidence type="ECO:0000256" key="7">
    <source>
        <dbReference type="ARBA" id="ARBA00022741"/>
    </source>
</evidence>
<evidence type="ECO:0000259" key="11">
    <source>
        <dbReference type="PROSITE" id="PS50893"/>
    </source>
</evidence>
<evidence type="ECO:0000256" key="2">
    <source>
        <dbReference type="ARBA" id="ARBA00005417"/>
    </source>
</evidence>
<dbReference type="InterPro" id="IPR003593">
    <property type="entry name" value="AAA+_ATPase"/>
</dbReference>
<evidence type="ECO:0000313" key="12">
    <source>
        <dbReference type="EMBL" id="QQM32150.1"/>
    </source>
</evidence>
<evidence type="ECO:0000256" key="5">
    <source>
        <dbReference type="ARBA" id="ARBA00022597"/>
    </source>
</evidence>
<feature type="domain" description="ABC transporter" evidence="11">
    <location>
        <begin position="12"/>
        <end position="248"/>
    </location>
</feature>
<comment type="similarity">
    <text evidence="2">Belongs to the ABC transporter superfamily.</text>
</comment>
<dbReference type="GO" id="GO:0005524">
    <property type="term" value="F:ATP binding"/>
    <property type="evidence" value="ECO:0007669"/>
    <property type="project" value="UniProtKB-KW"/>
</dbReference>
<reference evidence="12 13" key="1">
    <citation type="submission" date="2020-12" db="EMBL/GenBank/DDBJ databases">
        <authorList>
            <person name="Zheng R.K."/>
            <person name="Sun C.M."/>
        </authorList>
    </citation>
    <scope>NUCLEOTIDE SEQUENCE [LARGE SCALE GENOMIC DNA]</scope>
    <source>
        <strain evidence="12 13">ZRK001</strain>
    </source>
</reference>
<dbReference type="Gene3D" id="3.40.50.300">
    <property type="entry name" value="P-loop containing nucleotide triphosphate hydrolases"/>
    <property type="match status" value="2"/>
</dbReference>
<evidence type="ECO:0000256" key="8">
    <source>
        <dbReference type="ARBA" id="ARBA00022840"/>
    </source>
</evidence>
<keyword evidence="10" id="KW-0472">Membrane</keyword>
<dbReference type="InterPro" id="IPR050107">
    <property type="entry name" value="ABC_carbohydrate_import_ATPase"/>
</dbReference>
<dbReference type="CDD" id="cd03215">
    <property type="entry name" value="ABC_Carb_Monos_II"/>
    <property type="match status" value="1"/>
</dbReference>
<evidence type="ECO:0000256" key="6">
    <source>
        <dbReference type="ARBA" id="ARBA00022737"/>
    </source>
</evidence>
<sequence length="514" mass="55528">MAGPTDNPEPLLKLESISKRYGATLALDNASFDLRAGEVHALMGENGAGKSTLMKVLAGNITRDSGRILMDGKKIEIRSARDARAHGIAIIHQELNTVPQMTVAENLGLGQEPVTGLRMLDRRAMLDSAREKLATIGSDIDPRKPLGSLSVGRQQMVEIARAIGENARVLVLDEPTAALSRAEAEQLYTLIAKMRAEGVGLVYISHRMEEVWRLADRVTVFRDGCYVGTSRMEDTSPQEVVRMMVGRSVGHLYEHPDRNPGKSVLSVRDLSGDGVEGPVSFDVHAGEVVAMAGLVGAGRTEVARLIFGAGRRTSGTVFVNGRPSEPDGPSDAIADGIGMLPEDRKVQGLFLDHTVAANISISSLLQFVRAGVLREKLEREAVEQEMKRLNLRSNAIRLPVKALSGGNQQKAAVARWLLRDSDVLIMDEPTRGVDIGAKREIYEMIQELAEAGKAILVISSDLPEAIGISDRVLVMRHGRIVHEMPSASATEQDVMFHATGTAAQNAPAGEEVLQ</sequence>
<dbReference type="SUPFAM" id="SSF52540">
    <property type="entry name" value="P-loop containing nucleoside triphosphate hydrolases"/>
    <property type="match status" value="2"/>
</dbReference>
<dbReference type="PANTHER" id="PTHR43790">
    <property type="entry name" value="CARBOHYDRATE TRANSPORT ATP-BINDING PROTEIN MG119-RELATED"/>
    <property type="match status" value="1"/>
</dbReference>
<evidence type="ECO:0000256" key="1">
    <source>
        <dbReference type="ARBA" id="ARBA00004202"/>
    </source>
</evidence>
<proteinExistence type="inferred from homology"/>
<dbReference type="PROSITE" id="PS50893">
    <property type="entry name" value="ABC_TRANSPORTER_2"/>
    <property type="match status" value="2"/>
</dbReference>
<dbReference type="PROSITE" id="PS00211">
    <property type="entry name" value="ABC_TRANSPORTER_1"/>
    <property type="match status" value="1"/>
</dbReference>
<keyword evidence="9" id="KW-1278">Translocase</keyword>
<evidence type="ECO:0000256" key="4">
    <source>
        <dbReference type="ARBA" id="ARBA00022475"/>
    </source>
</evidence>
<name>A0A7T7KMU5_9HYPH</name>
<dbReference type="InterPro" id="IPR003439">
    <property type="entry name" value="ABC_transporter-like_ATP-bd"/>
</dbReference>
<feature type="domain" description="ABC transporter" evidence="11">
    <location>
        <begin position="259"/>
        <end position="502"/>
    </location>
</feature>
<evidence type="ECO:0000256" key="3">
    <source>
        <dbReference type="ARBA" id="ARBA00022448"/>
    </source>
</evidence>
<keyword evidence="3" id="KW-0813">Transport</keyword>
<evidence type="ECO:0000256" key="10">
    <source>
        <dbReference type="ARBA" id="ARBA00023136"/>
    </source>
</evidence>
<dbReference type="PANTHER" id="PTHR43790:SF3">
    <property type="entry name" value="D-ALLOSE IMPORT ATP-BINDING PROTEIN ALSA-RELATED"/>
    <property type="match status" value="1"/>
</dbReference>